<accession>A0A9W6TRD9</accession>
<keyword evidence="2" id="KW-1185">Reference proteome</keyword>
<dbReference type="OrthoDB" id="6130531at2759"/>
<comment type="caution">
    <text evidence="1">The sequence shown here is derived from an EMBL/GenBank/DDBJ whole genome shotgun (WGS) entry which is preliminary data.</text>
</comment>
<protein>
    <submittedName>
        <fullName evidence="1">Unnamed protein product</fullName>
    </submittedName>
</protein>
<sequence>MSIRRLSLEANVDSPSLRFDYGADPNNAQTFDRDNILGCKCDPGYEGYDCSKREEHVCIFDEIQVLKCTATGGVFRLQYRTSTSTDIPFNAGASTLRYILKTSFGFENPVVGYSSGTQACSTPASPGNIITVSFPVDHGDISPLRAVTTGLTLTGGVVSFITADNGVVIGGVVSQQGTKENAVCSNRGYCNYQQGTCTCSFGYGSSDGLGNHGNRDDCGYILPKVKYVAQE</sequence>
<name>A0A9W6TRD9_9STRA</name>
<reference evidence="1" key="1">
    <citation type="submission" date="2023-04" db="EMBL/GenBank/DDBJ databases">
        <title>Phytophthora fragariaefolia NBRC 109709.</title>
        <authorList>
            <person name="Ichikawa N."/>
            <person name="Sato H."/>
            <person name="Tonouchi N."/>
        </authorList>
    </citation>
    <scope>NUCLEOTIDE SEQUENCE</scope>
    <source>
        <strain evidence="1">NBRC 109709</strain>
    </source>
</reference>
<evidence type="ECO:0000313" key="2">
    <source>
        <dbReference type="Proteomes" id="UP001165121"/>
    </source>
</evidence>
<dbReference type="EMBL" id="BSXT01000133">
    <property type="protein sequence ID" value="GMF18564.1"/>
    <property type="molecule type" value="Genomic_DNA"/>
</dbReference>
<proteinExistence type="predicted"/>
<gene>
    <name evidence="1" type="ORF">Pfra01_000167100</name>
</gene>
<evidence type="ECO:0000313" key="1">
    <source>
        <dbReference type="EMBL" id="GMF18564.1"/>
    </source>
</evidence>
<dbReference type="AlphaFoldDB" id="A0A9W6TRD9"/>
<organism evidence="1 2">
    <name type="scientific">Phytophthora fragariaefolia</name>
    <dbReference type="NCBI Taxonomy" id="1490495"/>
    <lineage>
        <taxon>Eukaryota</taxon>
        <taxon>Sar</taxon>
        <taxon>Stramenopiles</taxon>
        <taxon>Oomycota</taxon>
        <taxon>Peronosporomycetes</taxon>
        <taxon>Peronosporales</taxon>
        <taxon>Peronosporaceae</taxon>
        <taxon>Phytophthora</taxon>
    </lineage>
</organism>
<dbReference type="Proteomes" id="UP001165121">
    <property type="component" value="Unassembled WGS sequence"/>
</dbReference>